<dbReference type="Proteomes" id="UP000281553">
    <property type="component" value="Unassembled WGS sequence"/>
</dbReference>
<name>A0A3P7L8T2_DIBLA</name>
<keyword evidence="1" id="KW-0732">Signal</keyword>
<feature type="chain" id="PRO_5018089071" evidence="1">
    <location>
        <begin position="18"/>
        <end position="77"/>
    </location>
</feature>
<organism evidence="2 3">
    <name type="scientific">Dibothriocephalus latus</name>
    <name type="common">Fish tapeworm</name>
    <name type="synonym">Diphyllobothrium latum</name>
    <dbReference type="NCBI Taxonomy" id="60516"/>
    <lineage>
        <taxon>Eukaryota</taxon>
        <taxon>Metazoa</taxon>
        <taxon>Spiralia</taxon>
        <taxon>Lophotrochozoa</taxon>
        <taxon>Platyhelminthes</taxon>
        <taxon>Cestoda</taxon>
        <taxon>Eucestoda</taxon>
        <taxon>Diphyllobothriidea</taxon>
        <taxon>Diphyllobothriidae</taxon>
        <taxon>Dibothriocephalus</taxon>
    </lineage>
</organism>
<gene>
    <name evidence="2" type="ORF">DILT_LOCUS8805</name>
</gene>
<keyword evidence="3" id="KW-1185">Reference proteome</keyword>
<sequence>MSRLLLVFSLCCFLASAQNKTESPNSQYQYELNELKRAVSILLDFAETLLEKPPEERMETLTNVTRFLLTQRRDDFF</sequence>
<evidence type="ECO:0000313" key="3">
    <source>
        <dbReference type="Proteomes" id="UP000281553"/>
    </source>
</evidence>
<evidence type="ECO:0000313" key="2">
    <source>
        <dbReference type="EMBL" id="VDN12974.1"/>
    </source>
</evidence>
<accession>A0A3P7L8T2</accession>
<protein>
    <submittedName>
        <fullName evidence="2">Uncharacterized protein</fullName>
    </submittedName>
</protein>
<dbReference type="EMBL" id="UYRU01055229">
    <property type="protein sequence ID" value="VDN12974.1"/>
    <property type="molecule type" value="Genomic_DNA"/>
</dbReference>
<feature type="signal peptide" evidence="1">
    <location>
        <begin position="1"/>
        <end position="17"/>
    </location>
</feature>
<evidence type="ECO:0000256" key="1">
    <source>
        <dbReference type="SAM" id="SignalP"/>
    </source>
</evidence>
<dbReference type="OrthoDB" id="10302354at2759"/>
<reference evidence="2 3" key="1">
    <citation type="submission" date="2018-11" db="EMBL/GenBank/DDBJ databases">
        <authorList>
            <consortium name="Pathogen Informatics"/>
        </authorList>
    </citation>
    <scope>NUCLEOTIDE SEQUENCE [LARGE SCALE GENOMIC DNA]</scope>
</reference>
<dbReference type="AlphaFoldDB" id="A0A3P7L8T2"/>
<proteinExistence type="predicted"/>